<dbReference type="InterPro" id="IPR027417">
    <property type="entry name" value="P-loop_NTPase"/>
</dbReference>
<evidence type="ECO:0000256" key="3">
    <source>
        <dbReference type="ARBA" id="ARBA00022741"/>
    </source>
</evidence>
<dbReference type="NCBIfam" id="TIGR02012">
    <property type="entry name" value="tigrfam_recA"/>
    <property type="match status" value="1"/>
</dbReference>
<comment type="subcellular location">
    <subcellularLocation>
        <location evidence="10">Cytoplasm</location>
    </subcellularLocation>
</comment>
<dbReference type="PROSITE" id="PS00321">
    <property type="entry name" value="RECA_1"/>
    <property type="match status" value="1"/>
</dbReference>
<comment type="caution">
    <text evidence="10">Lacks conserved residue(s) required for the propagation of feature annotation.</text>
</comment>
<dbReference type="PROSITE" id="PS50162">
    <property type="entry name" value="RECA_2"/>
    <property type="match status" value="1"/>
</dbReference>
<comment type="similarity">
    <text evidence="1 10 12">Belongs to the RecA family.</text>
</comment>
<dbReference type="SMART" id="SM00382">
    <property type="entry name" value="AAA"/>
    <property type="match status" value="1"/>
</dbReference>
<dbReference type="InterPro" id="IPR020588">
    <property type="entry name" value="RecA_ATP-bd"/>
</dbReference>
<organism evidence="15">
    <name type="scientific">Thermodesulfobium narugense</name>
    <dbReference type="NCBI Taxonomy" id="184064"/>
    <lineage>
        <taxon>Bacteria</taxon>
        <taxon>Pseudomonadati</taxon>
        <taxon>Thermodesulfobiota</taxon>
        <taxon>Thermodesulfobiia</taxon>
        <taxon>Thermodesulfobiales</taxon>
        <taxon>Thermodesulfobiaceae</taxon>
        <taxon>Thermodesulfobium</taxon>
    </lineage>
</organism>
<evidence type="ECO:0000256" key="9">
    <source>
        <dbReference type="ARBA" id="ARBA00023236"/>
    </source>
</evidence>
<evidence type="ECO:0000259" key="14">
    <source>
        <dbReference type="PROSITE" id="PS50163"/>
    </source>
</evidence>
<dbReference type="Gene3D" id="3.40.50.300">
    <property type="entry name" value="P-loop containing nucleotide triphosphate hydrolases"/>
    <property type="match status" value="1"/>
</dbReference>
<evidence type="ECO:0000256" key="8">
    <source>
        <dbReference type="ARBA" id="ARBA00023204"/>
    </source>
</evidence>
<evidence type="ECO:0000256" key="2">
    <source>
        <dbReference type="ARBA" id="ARBA00015553"/>
    </source>
</evidence>
<name>A0A7C5PRL3_9BACT</name>
<evidence type="ECO:0000256" key="11">
    <source>
        <dbReference type="RuleBase" id="RU000526"/>
    </source>
</evidence>
<evidence type="ECO:0000256" key="12">
    <source>
        <dbReference type="RuleBase" id="RU004527"/>
    </source>
</evidence>
<feature type="domain" description="RecA family profile 2" evidence="14">
    <location>
        <begin position="203"/>
        <end position="277"/>
    </location>
</feature>
<dbReference type="InterPro" id="IPR003593">
    <property type="entry name" value="AAA+_ATPase"/>
</dbReference>
<dbReference type="FunFam" id="3.40.50.300:FF:000087">
    <property type="entry name" value="Recombinase RecA"/>
    <property type="match status" value="1"/>
</dbReference>
<evidence type="ECO:0000256" key="4">
    <source>
        <dbReference type="ARBA" id="ARBA00022763"/>
    </source>
</evidence>
<comment type="caution">
    <text evidence="15">The sequence shown here is derived from an EMBL/GenBank/DDBJ whole genome shotgun (WGS) entry which is preliminary data.</text>
</comment>
<keyword evidence="3 10" id="KW-0547">Nucleotide-binding</keyword>
<dbReference type="HAMAP" id="MF_00268">
    <property type="entry name" value="RecA"/>
    <property type="match status" value="1"/>
</dbReference>
<evidence type="ECO:0000259" key="13">
    <source>
        <dbReference type="PROSITE" id="PS50162"/>
    </source>
</evidence>
<dbReference type="Pfam" id="PF21096">
    <property type="entry name" value="RecA_C"/>
    <property type="match status" value="1"/>
</dbReference>
<keyword evidence="7 10" id="KW-0233">DNA recombination</keyword>
<comment type="function">
    <text evidence="10">Can catalyze the hydrolysis of ATP in the presence of single-stranded DNA, the ATP-dependent uptake of single-stranded DNA by duplex DNA, and the ATP-dependent hybridization of homologous single-stranded DNAs. It interacts with LexA causing its activation and leading to its autocatalytic cleavage.</text>
</comment>
<dbReference type="GO" id="GO:0003684">
    <property type="term" value="F:damaged DNA binding"/>
    <property type="evidence" value="ECO:0007669"/>
    <property type="project" value="UniProtKB-UniRule"/>
</dbReference>
<dbReference type="GO" id="GO:0005737">
    <property type="term" value="C:cytoplasm"/>
    <property type="evidence" value="ECO:0007669"/>
    <property type="project" value="UniProtKB-SubCell"/>
</dbReference>
<keyword evidence="4 10" id="KW-0227">DNA damage</keyword>
<dbReference type="GO" id="GO:0140664">
    <property type="term" value="F:ATP-dependent DNA damage sensor activity"/>
    <property type="evidence" value="ECO:0007669"/>
    <property type="project" value="InterPro"/>
</dbReference>
<keyword evidence="10" id="KW-0963">Cytoplasm</keyword>
<dbReference type="InterPro" id="IPR013765">
    <property type="entry name" value="DNA_recomb/repair_RecA"/>
</dbReference>
<dbReference type="InterPro" id="IPR020587">
    <property type="entry name" value="RecA_monomer-monomer_interface"/>
</dbReference>
<evidence type="ECO:0000256" key="1">
    <source>
        <dbReference type="ARBA" id="ARBA00009391"/>
    </source>
</evidence>
<evidence type="ECO:0000256" key="6">
    <source>
        <dbReference type="ARBA" id="ARBA00023125"/>
    </source>
</evidence>
<evidence type="ECO:0000256" key="10">
    <source>
        <dbReference type="HAMAP-Rule" id="MF_00268"/>
    </source>
</evidence>
<evidence type="ECO:0000313" key="15">
    <source>
        <dbReference type="EMBL" id="HHI66192.1"/>
    </source>
</evidence>
<reference evidence="15" key="1">
    <citation type="journal article" date="2020" name="mSystems">
        <title>Genome- and Community-Level Interaction Insights into Carbon Utilization and Element Cycling Functions of Hydrothermarchaeota in Hydrothermal Sediment.</title>
        <authorList>
            <person name="Zhou Z."/>
            <person name="Liu Y."/>
            <person name="Xu W."/>
            <person name="Pan J."/>
            <person name="Luo Z.H."/>
            <person name="Li M."/>
        </authorList>
    </citation>
    <scope>NUCLEOTIDE SEQUENCE [LARGE SCALE GENOMIC DNA]</scope>
    <source>
        <strain evidence="15">SpSt-1019</strain>
    </source>
</reference>
<dbReference type="PROSITE" id="PS50163">
    <property type="entry name" value="RECA_3"/>
    <property type="match status" value="1"/>
</dbReference>
<dbReference type="InterPro" id="IPR020584">
    <property type="entry name" value="DNA_recomb/repair_RecA_CS"/>
</dbReference>
<evidence type="ECO:0000256" key="5">
    <source>
        <dbReference type="ARBA" id="ARBA00022840"/>
    </source>
</evidence>
<dbReference type="GO" id="GO:0006310">
    <property type="term" value="P:DNA recombination"/>
    <property type="evidence" value="ECO:0007669"/>
    <property type="project" value="UniProtKB-UniRule"/>
</dbReference>
<dbReference type="PRINTS" id="PR00142">
    <property type="entry name" value="RECA"/>
</dbReference>
<dbReference type="InterPro" id="IPR049261">
    <property type="entry name" value="RecA-like_C"/>
</dbReference>
<dbReference type="EMBL" id="DRUY01000219">
    <property type="protein sequence ID" value="HHI66192.1"/>
    <property type="molecule type" value="Genomic_DNA"/>
</dbReference>
<dbReference type="SUPFAM" id="SSF54752">
    <property type="entry name" value="RecA protein, C-terminal domain"/>
    <property type="match status" value="1"/>
</dbReference>
<dbReference type="GO" id="GO:0009432">
    <property type="term" value="P:SOS response"/>
    <property type="evidence" value="ECO:0007669"/>
    <property type="project" value="UniProtKB-UniRule"/>
</dbReference>
<keyword evidence="5 10" id="KW-0067">ATP-binding</keyword>
<dbReference type="GO" id="GO:0006281">
    <property type="term" value="P:DNA repair"/>
    <property type="evidence" value="ECO:0007669"/>
    <property type="project" value="UniProtKB-UniRule"/>
</dbReference>
<dbReference type="PANTHER" id="PTHR45900:SF1">
    <property type="entry name" value="MITOCHONDRIAL DNA REPAIR PROTEIN RECA HOMOLOG-RELATED"/>
    <property type="match status" value="1"/>
</dbReference>
<dbReference type="InterPro" id="IPR049428">
    <property type="entry name" value="RecA-like_N"/>
</dbReference>
<sequence length="343" mass="37225">MSDKTEQERSIDSAISQIERRFGKGSIMRLGEAEPPKVDVISSGSMAIDIISGIGGLPRGRIIEIYGPEGSGKTTVALHAIAEAQKAGGIAAFIDAEHALDVYYAERIGVNLKNLLISQPTTGEEALEIADTLVRSNAVAIVVIDSVAALIPKSELEGEMGDVTIALQARLMSQALRKLTGTVNKSKTACIFINQLREKVSTGYTSGPVEVTPGGRALKFYSSMRIEVRRGEAIKSSVGEIIGAKMRVKIVKNKLAPPFKETELILIYGQGIDKTTDLFETAINLGFITRSGSFYYFKDLRLGQGKDASRALLDENLDLRNELMQAVKTYFEPEAKSVTDEKH</sequence>
<dbReference type="GO" id="GO:0005524">
    <property type="term" value="F:ATP binding"/>
    <property type="evidence" value="ECO:0007669"/>
    <property type="project" value="UniProtKB-UniRule"/>
</dbReference>
<dbReference type="CDD" id="cd00983">
    <property type="entry name" value="RecA"/>
    <property type="match status" value="1"/>
</dbReference>
<dbReference type="AlphaFoldDB" id="A0A7C5PRL3"/>
<proteinExistence type="inferred from homology"/>
<keyword evidence="6 10" id="KW-0238">DNA-binding</keyword>
<evidence type="ECO:0000256" key="7">
    <source>
        <dbReference type="ARBA" id="ARBA00023172"/>
    </source>
</evidence>
<protein>
    <recommendedName>
        <fullName evidence="2 10">Protein RecA</fullName>
    </recommendedName>
    <alternativeName>
        <fullName evidence="10 11">Recombinase A</fullName>
    </alternativeName>
</protein>
<gene>
    <name evidence="10 15" type="primary">recA</name>
    <name evidence="15" type="ORF">ENL70_06575</name>
</gene>
<dbReference type="PANTHER" id="PTHR45900">
    <property type="entry name" value="RECA"/>
    <property type="match status" value="1"/>
</dbReference>
<dbReference type="SUPFAM" id="SSF52540">
    <property type="entry name" value="P-loop containing nucleoside triphosphate hydrolases"/>
    <property type="match status" value="1"/>
</dbReference>
<dbReference type="InterPro" id="IPR023400">
    <property type="entry name" value="RecA_C_sf"/>
</dbReference>
<keyword evidence="9 10" id="KW-0742">SOS response</keyword>
<keyword evidence="8 10" id="KW-0234">DNA repair</keyword>
<feature type="domain" description="RecA family profile 1" evidence="13">
    <location>
        <begin position="37"/>
        <end position="196"/>
    </location>
</feature>
<dbReference type="Pfam" id="PF00154">
    <property type="entry name" value="RecA_N"/>
    <property type="match status" value="1"/>
</dbReference>
<accession>A0A7C5PRL3</accession>
<dbReference type="GO" id="GO:0003697">
    <property type="term" value="F:single-stranded DNA binding"/>
    <property type="evidence" value="ECO:0007669"/>
    <property type="project" value="UniProtKB-UniRule"/>
</dbReference>